<evidence type="ECO:0000313" key="1">
    <source>
        <dbReference type="EMBL" id="KAH9644981.1"/>
    </source>
</evidence>
<organism evidence="1 2">
    <name type="scientific">Spodoptera exigua</name>
    <name type="common">Beet armyworm</name>
    <name type="synonym">Noctua fulgens</name>
    <dbReference type="NCBI Taxonomy" id="7107"/>
    <lineage>
        <taxon>Eukaryota</taxon>
        <taxon>Metazoa</taxon>
        <taxon>Ecdysozoa</taxon>
        <taxon>Arthropoda</taxon>
        <taxon>Hexapoda</taxon>
        <taxon>Insecta</taxon>
        <taxon>Pterygota</taxon>
        <taxon>Neoptera</taxon>
        <taxon>Endopterygota</taxon>
        <taxon>Lepidoptera</taxon>
        <taxon>Glossata</taxon>
        <taxon>Ditrysia</taxon>
        <taxon>Noctuoidea</taxon>
        <taxon>Noctuidae</taxon>
        <taxon>Amphipyrinae</taxon>
        <taxon>Spodoptera</taxon>
    </lineage>
</organism>
<gene>
    <name evidence="1" type="ORF">HF086_003311</name>
</gene>
<proteinExistence type="predicted"/>
<protein>
    <submittedName>
        <fullName evidence="1">Uncharacterized protein</fullName>
    </submittedName>
</protein>
<sequence>MVYEALVQSIIGYCITTWRGACKTKMVRAHSDFESEPIEASLFPTSNSPILRVRELYIKLTVLLKHANLPNERSMRVALPRRNHVLSEPYGLT</sequence>
<accession>A0A922MYB9</accession>
<dbReference type="AlphaFoldDB" id="A0A922MYB9"/>
<evidence type="ECO:0000313" key="2">
    <source>
        <dbReference type="Proteomes" id="UP000814243"/>
    </source>
</evidence>
<name>A0A922MYB9_SPOEX</name>
<dbReference type="EMBL" id="JACEFF010000058">
    <property type="protein sequence ID" value="KAH9644981.1"/>
    <property type="molecule type" value="Genomic_DNA"/>
</dbReference>
<dbReference type="Proteomes" id="UP000814243">
    <property type="component" value="Unassembled WGS sequence"/>
</dbReference>
<comment type="caution">
    <text evidence="1">The sequence shown here is derived from an EMBL/GenBank/DDBJ whole genome shotgun (WGS) entry which is preliminary data.</text>
</comment>
<reference evidence="1" key="1">
    <citation type="journal article" date="2021" name="G3 (Bethesda)">
        <title>Genome and transcriptome analysis of the beet armyworm Spodoptera exigua reveals targets for pest control. .</title>
        <authorList>
            <person name="Simon S."/>
            <person name="Breeschoten T."/>
            <person name="Jansen H.J."/>
            <person name="Dirks R.P."/>
            <person name="Schranz M.E."/>
            <person name="Ros V.I.D."/>
        </authorList>
    </citation>
    <scope>NUCLEOTIDE SEQUENCE</scope>
    <source>
        <strain evidence="1">TB_SE_WUR_2020</strain>
    </source>
</reference>